<dbReference type="EMBL" id="JH993985">
    <property type="protein sequence ID" value="ELQ75156.1"/>
    <property type="molecule type" value="Genomic_DNA"/>
</dbReference>
<feature type="transmembrane region" description="Helical" evidence="1">
    <location>
        <begin position="21"/>
        <end position="44"/>
    </location>
</feature>
<evidence type="ECO:0000313" key="3">
    <source>
        <dbReference type="Proteomes" id="UP000011185"/>
    </source>
</evidence>
<keyword evidence="1" id="KW-1133">Transmembrane helix</keyword>
<dbReference type="InParanoid" id="L7JVW7"/>
<sequence>MHLRTKKISIYNMSSGWDKATLLKFMLPIMLLASLTMCVIATIWGDLHTNKLFETTFIVVSIATFAYIIFVEVEKYILGTNKTNKDSVNAFLMYGLIIIATVAVIYTFINCYEQLPLLPAFGFLLTNVTGIFTGSPGGISLMVNIALLLLCGFAAFVQAKTSYEITGTLSFLIVVAFGIKSVFFKSTDDDKKKKDEGVLKYLTLVIALIAAVLFMYTLVNSELYYDALFSQKDAVSN</sequence>
<proteinExistence type="predicted"/>
<accession>L7JVW7</accession>
<feature type="transmembrane region" description="Helical" evidence="1">
    <location>
        <begin position="56"/>
        <end position="78"/>
    </location>
</feature>
<keyword evidence="1" id="KW-0472">Membrane</keyword>
<keyword evidence="3" id="KW-1185">Reference proteome</keyword>
<keyword evidence="1" id="KW-0812">Transmembrane</keyword>
<name>L7JVW7_TRAHO</name>
<dbReference type="OrthoDB" id="10501636at2759"/>
<evidence type="ECO:0000256" key="1">
    <source>
        <dbReference type="SAM" id="Phobius"/>
    </source>
</evidence>
<feature type="transmembrane region" description="Helical" evidence="1">
    <location>
        <begin position="115"/>
        <end position="134"/>
    </location>
</feature>
<feature type="transmembrane region" description="Helical" evidence="1">
    <location>
        <begin position="198"/>
        <end position="219"/>
    </location>
</feature>
<dbReference type="VEuPathDB" id="MicrosporidiaDB:THOM_1886"/>
<dbReference type="AlphaFoldDB" id="L7JVW7"/>
<feature type="transmembrane region" description="Helical" evidence="1">
    <location>
        <begin position="90"/>
        <end position="109"/>
    </location>
</feature>
<reference evidence="2 3" key="1">
    <citation type="journal article" date="2012" name="PLoS Pathog.">
        <title>The genome of the obligate intracellular parasite Trachipleistophora hominis: new insights into microsporidian genome dynamics and reductive evolution.</title>
        <authorList>
            <person name="Heinz E."/>
            <person name="Williams T.A."/>
            <person name="Nakjang S."/>
            <person name="Noel C.J."/>
            <person name="Swan D.C."/>
            <person name="Goldberg A.V."/>
            <person name="Harris S.R."/>
            <person name="Weinmaier T."/>
            <person name="Markert S."/>
            <person name="Becher D."/>
            <person name="Bernhardt J."/>
            <person name="Dagan T."/>
            <person name="Hacker C."/>
            <person name="Lucocq J.M."/>
            <person name="Schweder T."/>
            <person name="Rattei T."/>
            <person name="Hall N."/>
            <person name="Hirt R.P."/>
            <person name="Embley T.M."/>
        </authorList>
    </citation>
    <scope>NUCLEOTIDE SEQUENCE [LARGE SCALE GENOMIC DNA]</scope>
</reference>
<dbReference type="Proteomes" id="UP000011185">
    <property type="component" value="Unassembled WGS sequence"/>
</dbReference>
<feature type="transmembrane region" description="Helical" evidence="1">
    <location>
        <begin position="141"/>
        <end position="159"/>
    </location>
</feature>
<dbReference type="OMA" id="KHARISI"/>
<organism evidence="2 3">
    <name type="scientific">Trachipleistophora hominis</name>
    <name type="common">Microsporidian parasite</name>
    <dbReference type="NCBI Taxonomy" id="72359"/>
    <lineage>
        <taxon>Eukaryota</taxon>
        <taxon>Fungi</taxon>
        <taxon>Fungi incertae sedis</taxon>
        <taxon>Microsporidia</taxon>
        <taxon>Pleistophoridae</taxon>
        <taxon>Trachipleistophora</taxon>
    </lineage>
</organism>
<protein>
    <submittedName>
        <fullName evidence="2">Putative transporter</fullName>
    </submittedName>
</protein>
<evidence type="ECO:0000313" key="2">
    <source>
        <dbReference type="EMBL" id="ELQ75156.1"/>
    </source>
</evidence>
<gene>
    <name evidence="2" type="ORF">THOM_1886</name>
</gene>
<feature type="transmembrane region" description="Helical" evidence="1">
    <location>
        <begin position="165"/>
        <end position="186"/>
    </location>
</feature>
<dbReference type="HOGENOM" id="CLU_1171328_0_0_1"/>